<dbReference type="SMART" id="SM00533">
    <property type="entry name" value="MUTSd"/>
    <property type="match status" value="1"/>
</dbReference>
<dbReference type="GO" id="GO:0030983">
    <property type="term" value="F:mismatched DNA binding"/>
    <property type="evidence" value="ECO:0007669"/>
    <property type="project" value="InterPro"/>
</dbReference>
<evidence type="ECO:0000256" key="3">
    <source>
        <dbReference type="ARBA" id="ARBA00022840"/>
    </source>
</evidence>
<evidence type="ECO:0000256" key="4">
    <source>
        <dbReference type="ARBA" id="ARBA00023125"/>
    </source>
</evidence>
<organism evidence="7">
    <name type="scientific">viral metagenome</name>
    <dbReference type="NCBI Taxonomy" id="1070528"/>
    <lineage>
        <taxon>unclassified sequences</taxon>
        <taxon>metagenomes</taxon>
        <taxon>organismal metagenomes</taxon>
    </lineage>
</organism>
<dbReference type="InterPro" id="IPR036678">
    <property type="entry name" value="MutS_con_dom_sf"/>
</dbReference>
<dbReference type="InterPro" id="IPR007695">
    <property type="entry name" value="DNA_mismatch_repair_MutS-lik_N"/>
</dbReference>
<sequence length="1029" mass="120126">MKGKSILEEYIEIHDKYKKKYGENTVVLMEVGGFFELYAVINDSLNVGPDIYHICQNILQIAVTKRNKKIDEVNFNNYLQAGFPNVAVQKFENILLNNNYTVVIVEHITPPPNPERGVTRVVSPGTSLTNYNKQDSHYLMTIYIEKFSYINKDTYLVGVSTIDLSTGKNYLHSIVNKIEDSNFWRDEVGRYIHFYNPSEILFQCKNYDLNDEQIIQYWDIYHNSIQINHYNDKNYYKLSYQNEFFTKVFNIQSMITPIEHFDLGRNPELILSYIYLLQYVYDHRPEILKNIEEPILVLDDHFLCLTSNSIRQLNVINNYSYFKGKNESLLSVCNACVTPMGRRLFKERLLYPSMNPEIIEARYDFISLFQKDLFYEKVHSELKKVSDLEKSLRKMGLELLQPSEFFSDSLSFDYLNKVMGIIQNNGNLMEKYPNINAILHTFKKFHGTINQTFNFHNFSSHGNLERSIFQKNIFQELDDLDQTTEDYYEILKRITSRISQLLDSSDTSVKLDFDEKNNWHIYCTNKRAITLKERLTNLNGNSIHVRDSSNSIICSFEKDNFSFRKKDKGSTVIDLPYVNTVSKKLQTIQYKLIQFNKKKWIEMNRQIYKEYNQPLKELYLCIADIDFYCSGAKVAIQNSYCRPKITYSEKSFFNVKGIRHPIVEKIHTDTEYVTNDIELSQGDKDGILLFGTNACGKSTFMKSIGLNIILAQAGLFVSASSFEYMPYTQIFTRILNNDNIFRSQSSFAVEVHELKSILNRADSRSLVLGDELCSGTESTSALSIIATGLNILCDRESTFIFTSHLHELTKLDEIKSLLNLEIYHLKIKYDKHTNLLMYDRKLEKGSGPSIYGLRVCEAMGMSDKFLSFAKKIQSKLENDITHTTKQSQYNTDVFMNECKVCFTKDKDLETHHIKDQQFADKNNMIDHHHKNVKHNLVPLCKGCHLKVTNHELIIDGWRVTSQGKILEWRFSEKVVKNRKKFSEEQTQQIKNLRNQYSTISQKDFIKKIDLDENIKVSLGTLKKIMDDEY</sequence>
<dbReference type="InterPro" id="IPR017261">
    <property type="entry name" value="DNA_mismatch_repair_MutS/MSH"/>
</dbReference>
<dbReference type="PIRSF" id="PIRSF037677">
    <property type="entry name" value="DNA_mis_repair_Msh6"/>
    <property type="match status" value="1"/>
</dbReference>
<keyword evidence="3" id="KW-0067">ATP-binding</keyword>
<dbReference type="CDD" id="cd00085">
    <property type="entry name" value="HNHc"/>
    <property type="match status" value="1"/>
</dbReference>
<keyword evidence="4" id="KW-0238">DNA-binding</keyword>
<dbReference type="SUPFAM" id="SSF53150">
    <property type="entry name" value="DNA repair protein MutS, domain II"/>
    <property type="match status" value="1"/>
</dbReference>
<dbReference type="InterPro" id="IPR007696">
    <property type="entry name" value="DNA_mismatch_repair_MutS_core"/>
</dbReference>
<keyword evidence="1" id="KW-0547">Nucleotide-binding</keyword>
<dbReference type="Gene3D" id="3.40.50.300">
    <property type="entry name" value="P-loop containing nucleotide triphosphate hydrolases"/>
    <property type="match status" value="1"/>
</dbReference>
<feature type="domain" description="DNA mismatch repair protein MutS core" evidence="5">
    <location>
        <begin position="324"/>
        <end position="666"/>
    </location>
</feature>
<evidence type="ECO:0000259" key="5">
    <source>
        <dbReference type="SMART" id="SM00533"/>
    </source>
</evidence>
<dbReference type="InterPro" id="IPR036187">
    <property type="entry name" value="DNA_mismatch_repair_MutS_sf"/>
</dbReference>
<dbReference type="Pfam" id="PF01624">
    <property type="entry name" value="MutS_I"/>
    <property type="match status" value="1"/>
</dbReference>
<dbReference type="SUPFAM" id="SSF48334">
    <property type="entry name" value="DNA repair protein MutS, domain III"/>
    <property type="match status" value="1"/>
</dbReference>
<evidence type="ECO:0000256" key="1">
    <source>
        <dbReference type="ARBA" id="ARBA00022741"/>
    </source>
</evidence>
<keyword evidence="2" id="KW-0227">DNA damage</keyword>
<evidence type="ECO:0000259" key="6">
    <source>
        <dbReference type="SMART" id="SM00534"/>
    </source>
</evidence>
<evidence type="ECO:0008006" key="8">
    <source>
        <dbReference type="Google" id="ProtNLM"/>
    </source>
</evidence>
<dbReference type="SUPFAM" id="SSF52540">
    <property type="entry name" value="P-loop containing nucleoside triphosphate hydrolases"/>
    <property type="match status" value="1"/>
</dbReference>
<protein>
    <recommendedName>
        <fullName evidence="8">DNA mismatch repair proteins mutS family domain-containing protein</fullName>
    </recommendedName>
</protein>
<name>A0A6C0L1Z3_9ZZZZ</name>
<dbReference type="Gene3D" id="3.40.1170.10">
    <property type="entry name" value="DNA repair protein MutS, domain I"/>
    <property type="match status" value="1"/>
</dbReference>
<dbReference type="Pfam" id="PF05192">
    <property type="entry name" value="MutS_III"/>
    <property type="match status" value="1"/>
</dbReference>
<reference evidence="7" key="1">
    <citation type="journal article" date="2020" name="Nature">
        <title>Giant virus diversity and host interactions through global metagenomics.</title>
        <authorList>
            <person name="Schulz F."/>
            <person name="Roux S."/>
            <person name="Paez-Espino D."/>
            <person name="Jungbluth S."/>
            <person name="Walsh D.A."/>
            <person name="Denef V.J."/>
            <person name="McMahon K.D."/>
            <person name="Konstantinidis K.T."/>
            <person name="Eloe-Fadrosh E.A."/>
            <person name="Kyrpides N.C."/>
            <person name="Woyke T."/>
        </authorList>
    </citation>
    <scope>NUCLEOTIDE SEQUENCE</scope>
    <source>
        <strain evidence="7">GVMAG-S-ERX555907-94</strain>
    </source>
</reference>
<dbReference type="Pfam" id="PF00488">
    <property type="entry name" value="MutS_V"/>
    <property type="match status" value="1"/>
</dbReference>
<dbReference type="GO" id="GO:0006298">
    <property type="term" value="P:mismatch repair"/>
    <property type="evidence" value="ECO:0007669"/>
    <property type="project" value="InterPro"/>
</dbReference>
<dbReference type="SMART" id="SM00534">
    <property type="entry name" value="MUTSac"/>
    <property type="match status" value="1"/>
</dbReference>
<evidence type="ECO:0000313" key="7">
    <source>
        <dbReference type="EMBL" id="QHU23553.1"/>
    </source>
</evidence>
<dbReference type="InterPro" id="IPR016151">
    <property type="entry name" value="DNA_mismatch_repair_MutS_N"/>
</dbReference>
<proteinExistence type="predicted"/>
<dbReference type="AlphaFoldDB" id="A0A6C0L1Z3"/>
<dbReference type="PANTHER" id="PTHR11361:SF99">
    <property type="entry name" value="DNA MISMATCH REPAIR PROTEIN"/>
    <property type="match status" value="1"/>
</dbReference>
<dbReference type="InterPro" id="IPR027417">
    <property type="entry name" value="P-loop_NTPase"/>
</dbReference>
<dbReference type="Gene3D" id="3.30.420.110">
    <property type="entry name" value="MutS, connector domain"/>
    <property type="match status" value="1"/>
</dbReference>
<dbReference type="InterPro" id="IPR045076">
    <property type="entry name" value="MutS"/>
</dbReference>
<dbReference type="InterPro" id="IPR003615">
    <property type="entry name" value="HNH_nuc"/>
</dbReference>
<dbReference type="EMBL" id="MN741033">
    <property type="protein sequence ID" value="QHU23553.1"/>
    <property type="molecule type" value="Genomic_DNA"/>
</dbReference>
<dbReference type="GO" id="GO:0005524">
    <property type="term" value="F:ATP binding"/>
    <property type="evidence" value="ECO:0007669"/>
    <property type="project" value="UniProtKB-KW"/>
</dbReference>
<feature type="domain" description="DNA mismatch repair proteins mutS family" evidence="6">
    <location>
        <begin position="684"/>
        <end position="874"/>
    </location>
</feature>
<accession>A0A6C0L1Z3</accession>
<evidence type="ECO:0000256" key="2">
    <source>
        <dbReference type="ARBA" id="ARBA00022763"/>
    </source>
</evidence>
<dbReference type="GO" id="GO:0140664">
    <property type="term" value="F:ATP-dependent DNA damage sensor activity"/>
    <property type="evidence" value="ECO:0007669"/>
    <property type="project" value="InterPro"/>
</dbReference>
<dbReference type="Gene3D" id="1.10.1420.10">
    <property type="match status" value="2"/>
</dbReference>
<dbReference type="InterPro" id="IPR000432">
    <property type="entry name" value="DNA_mismatch_repair_MutS_C"/>
</dbReference>
<dbReference type="SUPFAM" id="SSF55271">
    <property type="entry name" value="DNA repair protein MutS, domain I"/>
    <property type="match status" value="1"/>
</dbReference>
<dbReference type="GO" id="GO:0005829">
    <property type="term" value="C:cytosol"/>
    <property type="evidence" value="ECO:0007669"/>
    <property type="project" value="TreeGrafter"/>
</dbReference>
<dbReference type="PANTHER" id="PTHR11361">
    <property type="entry name" value="DNA MISMATCH REPAIR PROTEIN MUTS FAMILY MEMBER"/>
    <property type="match status" value="1"/>
</dbReference>